<sequence>MKGQRPLNQRSHSLYGHQSKLEESGNFYSASSQSFLPEPSRHDSDISKSTGIDSVHSDSTGKNSASSKSTSFEVELDKRPTRRNRLHIAHHIQRLRSKLAQGRLDLRERRAGVREQRWKVTDRGVKFYGELQRYSNKRGKVTDYDLEKLDEGLREALDKLGPMEEDYDEAEDDLRELEYRLETQEKKFYSQSVNLISVEDSTSSIRSSWSERTQHQSLNNTVSDAVEEASPSGRYLSRLGDAMIIRERLQDLVVERNEYFEQEQRRSSHSLPPYSLNVAFMANFPLVYTQLMKELQEIEEDVRQLKDQAGIKSENGEIAPTMPSSTEPISHDQRAFLSTGHQSEQRVERREDVRYAVSEVYPSHITFNTSSLSTYPFTPRPTPSFRRISQGYVNEKTEEQAKKLEEAYTAQVPDEDVKENANSGSEQLQPYVSSDILRDSAPLGSMCFSSSTHTSILVQSDTQPAHQNGAADKGIPLTALELISQWILDQLRGSKLEQGIYKALQDDFVLDDKQWLNRVERFWLHDEAGGTLRPSQENSPSSISQHLADIDAPLCTSLKEQGQALYAKESRRTSVYPTTSYRPTSCGLILVSSTEYGRASISV</sequence>
<dbReference type="AlphaFoldDB" id="A0A5M8PSM3"/>
<comment type="caution">
    <text evidence="3">The sequence shown here is derived from an EMBL/GenBank/DDBJ whole genome shotgun (WGS) entry which is preliminary data.</text>
</comment>
<feature type="compositionally biased region" description="Polar residues" evidence="2">
    <location>
        <begin position="1"/>
        <end position="12"/>
    </location>
</feature>
<organism evidence="3 4">
    <name type="scientific">Lasallia pustulata</name>
    <dbReference type="NCBI Taxonomy" id="136370"/>
    <lineage>
        <taxon>Eukaryota</taxon>
        <taxon>Fungi</taxon>
        <taxon>Dikarya</taxon>
        <taxon>Ascomycota</taxon>
        <taxon>Pezizomycotina</taxon>
        <taxon>Lecanoromycetes</taxon>
        <taxon>OSLEUM clade</taxon>
        <taxon>Umbilicariomycetidae</taxon>
        <taxon>Umbilicariales</taxon>
        <taxon>Umbilicariaceae</taxon>
        <taxon>Lasallia</taxon>
    </lineage>
</organism>
<evidence type="ECO:0000256" key="2">
    <source>
        <dbReference type="SAM" id="MobiDB-lite"/>
    </source>
</evidence>
<name>A0A5M8PSM3_9LECA</name>
<feature type="compositionally biased region" description="Polar residues" evidence="2">
    <location>
        <begin position="47"/>
        <end position="72"/>
    </location>
</feature>
<dbReference type="EMBL" id="VXIT01000007">
    <property type="protein sequence ID" value="KAA6411693.1"/>
    <property type="molecule type" value="Genomic_DNA"/>
</dbReference>
<evidence type="ECO:0000256" key="1">
    <source>
        <dbReference type="SAM" id="Coils"/>
    </source>
</evidence>
<proteinExistence type="predicted"/>
<feature type="compositionally biased region" description="Polar residues" evidence="2">
    <location>
        <begin position="26"/>
        <end position="35"/>
    </location>
</feature>
<protein>
    <submittedName>
        <fullName evidence="3">Uncharacterized protein</fullName>
    </submittedName>
</protein>
<dbReference type="Proteomes" id="UP000324767">
    <property type="component" value="Unassembled WGS sequence"/>
</dbReference>
<keyword evidence="1" id="KW-0175">Coiled coil</keyword>
<dbReference type="OrthoDB" id="3553547at2759"/>
<reference evidence="3 4" key="1">
    <citation type="submission" date="2019-09" db="EMBL/GenBank/DDBJ databases">
        <title>The hologenome of the rock-dwelling lichen Lasallia pustulata.</title>
        <authorList>
            <person name="Greshake Tzovaras B."/>
            <person name="Segers F."/>
            <person name="Bicker A."/>
            <person name="Dal Grande F."/>
            <person name="Otte J."/>
            <person name="Hankeln T."/>
            <person name="Schmitt I."/>
            <person name="Ebersberger I."/>
        </authorList>
    </citation>
    <scope>NUCLEOTIDE SEQUENCE [LARGE SCALE GENOMIC DNA]</scope>
    <source>
        <strain evidence="3">A1-1</strain>
    </source>
</reference>
<evidence type="ECO:0000313" key="4">
    <source>
        <dbReference type="Proteomes" id="UP000324767"/>
    </source>
</evidence>
<evidence type="ECO:0000313" key="3">
    <source>
        <dbReference type="EMBL" id="KAA6411693.1"/>
    </source>
</evidence>
<accession>A0A5M8PSM3</accession>
<gene>
    <name evidence="3" type="ORF">FRX48_04974</name>
</gene>
<feature type="coiled-coil region" evidence="1">
    <location>
        <begin position="153"/>
        <end position="187"/>
    </location>
</feature>
<feature type="region of interest" description="Disordered" evidence="2">
    <location>
        <begin position="1"/>
        <end position="85"/>
    </location>
</feature>
<feature type="coiled-coil region" evidence="1">
    <location>
        <begin position="288"/>
        <end position="315"/>
    </location>
</feature>